<evidence type="ECO:0000313" key="5">
    <source>
        <dbReference type="Proteomes" id="UP000823388"/>
    </source>
</evidence>
<dbReference type="Proteomes" id="UP000823388">
    <property type="component" value="Chromosome 4K"/>
</dbReference>
<dbReference type="SUPFAM" id="SSF53098">
    <property type="entry name" value="Ribonuclease H-like"/>
    <property type="match status" value="1"/>
</dbReference>
<evidence type="ECO:0000256" key="1">
    <source>
        <dbReference type="SAM" id="MobiDB-lite"/>
    </source>
</evidence>
<dbReference type="InterPro" id="IPR008906">
    <property type="entry name" value="HATC_C_dom"/>
</dbReference>
<dbReference type="Pfam" id="PF05699">
    <property type="entry name" value="Dimer_Tnp_hAT"/>
    <property type="match status" value="1"/>
</dbReference>
<accession>A0A8T0THT8</accession>
<reference evidence="4" key="1">
    <citation type="submission" date="2020-05" db="EMBL/GenBank/DDBJ databases">
        <title>WGS assembly of Panicum virgatum.</title>
        <authorList>
            <person name="Lovell J.T."/>
            <person name="Jenkins J."/>
            <person name="Shu S."/>
            <person name="Juenger T.E."/>
            <person name="Schmutz J."/>
        </authorList>
    </citation>
    <scope>NUCLEOTIDE SEQUENCE</scope>
    <source>
        <strain evidence="4">AP13</strain>
    </source>
</reference>
<dbReference type="InterPro" id="IPR012337">
    <property type="entry name" value="RNaseH-like_sf"/>
</dbReference>
<feature type="domain" description="DUF659" evidence="2">
    <location>
        <begin position="195"/>
        <end position="287"/>
    </location>
</feature>
<gene>
    <name evidence="4" type="ORF">PVAP13_4KG168905</name>
</gene>
<comment type="caution">
    <text evidence="4">The sequence shown here is derived from an EMBL/GenBank/DDBJ whole genome shotgun (WGS) entry which is preliminary data.</text>
</comment>
<evidence type="ECO:0008006" key="6">
    <source>
        <dbReference type="Google" id="ProtNLM"/>
    </source>
</evidence>
<evidence type="ECO:0000259" key="2">
    <source>
        <dbReference type="Pfam" id="PF04937"/>
    </source>
</evidence>
<sequence length="684" mass="77817">MSSAASRPSVDQPAPAPALKRNFDDVGWEYGVLIDPNDLNVIKCKLCPKVVKADIYRLKLHIAGKKGEVRPCPNATPEDKEKCRKAIAESGRAKRARKEKDQEPMDSSSLAKGKKLHQQKISEHVMKERLHRFKRYVGKWLYVRRVPFNSINNIEFDQMIEAAGRFGPGAKKPYQHELREKLLQEEVQDTKEIIGTCFLESKEVSAESHTGELIFQYVNSCIDKVGADNVDQVVTDNASNNMAAKDLLSVERPKIFWTSCATHTINLMLKGMGKMKKFKTTINQAKSLTIFIYAHHRTLALMRKFTKKREIVWPGVTRFASNFLTMQSLYEKEQLRKMSQSDEWEKINHVKSAKGVQATATLVRPNFWSSVALCLRVFEPLVKVLRMVDGDVKPSMAFLYGEILKAKEDIKVAIGNIPGAAGLYSSIMEIINVKMKNRLDCPLHMAAYFLNPYYSYNDDSIFQSEEVMDGFLITVETFYLGDYDKQSQLLNDEVHKFKDRVGHFAKQVAIAGYKDFDMNPVPVLQKMAIRILSLTSSASGCERNWSWHEGIHTKKRNKLTSERLEQLVFVQFNAIHAQKKEKAKKNKMVDPLLATEATCAQGWIVEGGEEDENSYLIAETCSAEEVTRLRRSARLNQPREIEEDIYSEPEDDPINEEEIEFESDQEDVVTAGYEAEKGVGTSDN</sequence>
<dbReference type="GO" id="GO:0046983">
    <property type="term" value="F:protein dimerization activity"/>
    <property type="evidence" value="ECO:0007669"/>
    <property type="project" value="InterPro"/>
</dbReference>
<dbReference type="EMBL" id="CM029043">
    <property type="protein sequence ID" value="KAG2611432.1"/>
    <property type="molecule type" value="Genomic_DNA"/>
</dbReference>
<dbReference type="PANTHER" id="PTHR32166:SF74">
    <property type="entry name" value="OS05G0256350 PROTEIN"/>
    <property type="match status" value="1"/>
</dbReference>
<proteinExistence type="predicted"/>
<keyword evidence="5" id="KW-1185">Reference proteome</keyword>
<name>A0A8T0THT8_PANVG</name>
<organism evidence="4 5">
    <name type="scientific">Panicum virgatum</name>
    <name type="common">Blackwell switchgrass</name>
    <dbReference type="NCBI Taxonomy" id="38727"/>
    <lineage>
        <taxon>Eukaryota</taxon>
        <taxon>Viridiplantae</taxon>
        <taxon>Streptophyta</taxon>
        <taxon>Embryophyta</taxon>
        <taxon>Tracheophyta</taxon>
        <taxon>Spermatophyta</taxon>
        <taxon>Magnoliopsida</taxon>
        <taxon>Liliopsida</taxon>
        <taxon>Poales</taxon>
        <taxon>Poaceae</taxon>
        <taxon>PACMAD clade</taxon>
        <taxon>Panicoideae</taxon>
        <taxon>Panicodae</taxon>
        <taxon>Paniceae</taxon>
        <taxon>Panicinae</taxon>
        <taxon>Panicum</taxon>
        <taxon>Panicum sect. Hiantes</taxon>
    </lineage>
</organism>
<evidence type="ECO:0000259" key="3">
    <source>
        <dbReference type="Pfam" id="PF05699"/>
    </source>
</evidence>
<evidence type="ECO:0000313" key="4">
    <source>
        <dbReference type="EMBL" id="KAG2611432.1"/>
    </source>
</evidence>
<dbReference type="AlphaFoldDB" id="A0A8T0THT8"/>
<dbReference type="InterPro" id="IPR007021">
    <property type="entry name" value="DUF659"/>
</dbReference>
<dbReference type="Pfam" id="PF04937">
    <property type="entry name" value="DUF659"/>
    <property type="match status" value="1"/>
</dbReference>
<feature type="region of interest" description="Disordered" evidence="1">
    <location>
        <begin position="89"/>
        <end position="118"/>
    </location>
</feature>
<dbReference type="PANTHER" id="PTHR32166">
    <property type="entry name" value="OSJNBA0013A04.12 PROTEIN"/>
    <property type="match status" value="1"/>
</dbReference>
<protein>
    <recommendedName>
        <fullName evidence="6">HAT transposon superfamily protein</fullName>
    </recommendedName>
</protein>
<feature type="domain" description="HAT C-terminal dimerisation" evidence="3">
    <location>
        <begin position="520"/>
        <end position="573"/>
    </location>
</feature>